<evidence type="ECO:0000313" key="2">
    <source>
        <dbReference type="EnsemblMetazoa" id="XP_044313702.1"/>
    </source>
</evidence>
<accession>A0ABM5J4G7</accession>
<proteinExistence type="predicted"/>
<dbReference type="GeneID" id="123037403"/>
<keyword evidence="3" id="KW-1185">Reference proteome</keyword>
<sequence>MWSPKKFCCCISLRTGYIIISFFTLCLCTAHQVEFFRLKEHHDYVYPSDWLNLMWVILHLLASMCLSYSMLVESALLSILVYLIIEIIYLMYVIIYASVSCALRTNTYANQGLGYCITFWVLVVLTCVITTYFLYIISSYYILRRQQRIASHQVQQNLTN</sequence>
<feature type="transmembrane region" description="Helical" evidence="1">
    <location>
        <begin position="12"/>
        <end position="33"/>
    </location>
</feature>
<reference evidence="2" key="2">
    <citation type="submission" date="2025-05" db="UniProtKB">
        <authorList>
            <consortium name="EnsemblMetazoa"/>
        </authorList>
    </citation>
    <scope>IDENTIFICATION</scope>
</reference>
<feature type="transmembrane region" description="Helical" evidence="1">
    <location>
        <begin position="53"/>
        <end position="72"/>
    </location>
</feature>
<keyword evidence="1" id="KW-1133">Transmembrane helix</keyword>
<protein>
    <recommendedName>
        <fullName evidence="4">MARVEL domain-containing protein</fullName>
    </recommendedName>
</protein>
<evidence type="ECO:0000313" key="3">
    <source>
        <dbReference type="Proteomes" id="UP001652680"/>
    </source>
</evidence>
<dbReference type="Proteomes" id="UP001652680">
    <property type="component" value="Unassembled WGS sequence"/>
</dbReference>
<reference evidence="3" key="1">
    <citation type="journal article" date="2021" name="Elife">
        <title>Highly contiguous assemblies of 101 drosophilid genomes.</title>
        <authorList>
            <person name="Kim B.Y."/>
            <person name="Wang J.R."/>
            <person name="Miller D.E."/>
            <person name="Barmina O."/>
            <person name="Delaney E."/>
            <person name="Thompson A."/>
            <person name="Comeault A.A."/>
            <person name="Peede D."/>
            <person name="D'Agostino E.R."/>
            <person name="Pelaez J."/>
            <person name="Aguilar J.M."/>
            <person name="Haji D."/>
            <person name="Matsunaga T."/>
            <person name="Armstrong E.E."/>
            <person name="Zych M."/>
            <person name="Ogawa Y."/>
            <person name="Stamenkovic-Radak M."/>
            <person name="Jelic M."/>
            <person name="Veselinovic M.S."/>
            <person name="Tanaskovic M."/>
            <person name="Eric P."/>
            <person name="Gao J.J."/>
            <person name="Katoh T.K."/>
            <person name="Toda M.J."/>
            <person name="Watabe H."/>
            <person name="Watada M."/>
            <person name="Davis J.S."/>
            <person name="Moyle L.C."/>
            <person name="Manoli G."/>
            <person name="Bertolini E."/>
            <person name="Kostal V."/>
            <person name="Hawley R.S."/>
            <person name="Takahashi A."/>
            <person name="Jones C.D."/>
            <person name="Price D.K."/>
            <person name="Whiteman N."/>
            <person name="Kopp A."/>
            <person name="Matute D.R."/>
            <person name="Petrov D.A."/>
        </authorList>
    </citation>
    <scope>NUCLEOTIDE SEQUENCE [LARGE SCALE GENOMIC DNA]</scope>
</reference>
<name>A0ABM5J4G7_DRORH</name>
<evidence type="ECO:0008006" key="4">
    <source>
        <dbReference type="Google" id="ProtNLM"/>
    </source>
</evidence>
<feature type="transmembrane region" description="Helical" evidence="1">
    <location>
        <begin position="119"/>
        <end position="143"/>
    </location>
</feature>
<feature type="transmembrane region" description="Helical" evidence="1">
    <location>
        <begin position="79"/>
        <end position="99"/>
    </location>
</feature>
<organism evidence="2 3">
    <name type="scientific">Drosophila rhopaloa</name>
    <name type="common">Fruit fly</name>
    <dbReference type="NCBI Taxonomy" id="1041015"/>
    <lineage>
        <taxon>Eukaryota</taxon>
        <taxon>Metazoa</taxon>
        <taxon>Ecdysozoa</taxon>
        <taxon>Arthropoda</taxon>
        <taxon>Hexapoda</taxon>
        <taxon>Insecta</taxon>
        <taxon>Pterygota</taxon>
        <taxon>Neoptera</taxon>
        <taxon>Endopterygota</taxon>
        <taxon>Diptera</taxon>
        <taxon>Brachycera</taxon>
        <taxon>Muscomorpha</taxon>
        <taxon>Ephydroidea</taxon>
        <taxon>Drosophilidae</taxon>
        <taxon>Drosophila</taxon>
        <taxon>Sophophora</taxon>
    </lineage>
</organism>
<dbReference type="EnsemblMetazoa" id="XM_044457767.1">
    <property type="protein sequence ID" value="XP_044313702.1"/>
    <property type="gene ID" value="LOC123037403"/>
</dbReference>
<keyword evidence="1" id="KW-0472">Membrane</keyword>
<evidence type="ECO:0000256" key="1">
    <source>
        <dbReference type="SAM" id="Phobius"/>
    </source>
</evidence>
<dbReference type="RefSeq" id="XP_044313702.1">
    <property type="nucleotide sequence ID" value="XM_044457767.1"/>
</dbReference>
<keyword evidence="1" id="KW-0812">Transmembrane</keyword>